<dbReference type="AlphaFoldDB" id="A0A6A5Z162"/>
<dbReference type="EMBL" id="ML977330">
    <property type="protein sequence ID" value="KAF2112763.1"/>
    <property type="molecule type" value="Genomic_DNA"/>
</dbReference>
<dbReference type="PANTHER" id="PTHR43795:SF32">
    <property type="entry name" value="AMINOTRANSFERASE GLII-RELATED"/>
    <property type="match status" value="1"/>
</dbReference>
<dbReference type="InterPro" id="IPR050478">
    <property type="entry name" value="Ethylene_sulfur-biosynth"/>
</dbReference>
<dbReference type="InterPro" id="IPR004838">
    <property type="entry name" value="NHTrfase_class1_PyrdxlP-BS"/>
</dbReference>
<evidence type="ECO:0000313" key="8">
    <source>
        <dbReference type="Proteomes" id="UP000799770"/>
    </source>
</evidence>
<evidence type="ECO:0000313" key="7">
    <source>
        <dbReference type="EMBL" id="KAF2112763.1"/>
    </source>
</evidence>
<dbReference type="Proteomes" id="UP000799770">
    <property type="component" value="Unassembled WGS sequence"/>
</dbReference>
<dbReference type="PANTHER" id="PTHR43795">
    <property type="entry name" value="BIFUNCTIONAL ASPARTATE AMINOTRANSFERASE AND GLUTAMATE/ASPARTATE-PREPHENATE AMINOTRANSFERASE-RELATED"/>
    <property type="match status" value="1"/>
</dbReference>
<feature type="domain" description="Aminotransferase class I/classII large" evidence="6">
    <location>
        <begin position="48"/>
        <end position="411"/>
    </location>
</feature>
<dbReference type="GO" id="GO:0030170">
    <property type="term" value="F:pyridoxal phosphate binding"/>
    <property type="evidence" value="ECO:0007669"/>
    <property type="project" value="InterPro"/>
</dbReference>
<dbReference type="InterPro" id="IPR015424">
    <property type="entry name" value="PyrdxlP-dep_Trfase"/>
</dbReference>
<evidence type="ECO:0000256" key="1">
    <source>
        <dbReference type="ARBA" id="ARBA00001933"/>
    </source>
</evidence>
<keyword evidence="4 7" id="KW-0808">Transferase</keyword>
<reference evidence="7" key="1">
    <citation type="journal article" date="2020" name="Stud. Mycol.">
        <title>101 Dothideomycetes genomes: a test case for predicting lifestyles and emergence of pathogens.</title>
        <authorList>
            <person name="Haridas S."/>
            <person name="Albert R."/>
            <person name="Binder M."/>
            <person name="Bloem J."/>
            <person name="Labutti K."/>
            <person name="Salamov A."/>
            <person name="Andreopoulos B."/>
            <person name="Baker S."/>
            <person name="Barry K."/>
            <person name="Bills G."/>
            <person name="Bluhm B."/>
            <person name="Cannon C."/>
            <person name="Castanera R."/>
            <person name="Culley D."/>
            <person name="Daum C."/>
            <person name="Ezra D."/>
            <person name="Gonzalez J."/>
            <person name="Henrissat B."/>
            <person name="Kuo A."/>
            <person name="Liang C."/>
            <person name="Lipzen A."/>
            <person name="Lutzoni F."/>
            <person name="Magnuson J."/>
            <person name="Mondo S."/>
            <person name="Nolan M."/>
            <person name="Ohm R."/>
            <person name="Pangilinan J."/>
            <person name="Park H.-J."/>
            <person name="Ramirez L."/>
            <person name="Alfaro M."/>
            <person name="Sun H."/>
            <person name="Tritt A."/>
            <person name="Yoshinaga Y."/>
            <person name="Zwiers L.-H."/>
            <person name="Turgeon B."/>
            <person name="Goodwin S."/>
            <person name="Spatafora J."/>
            <person name="Crous P."/>
            <person name="Grigoriev I."/>
        </authorList>
    </citation>
    <scope>NUCLEOTIDE SEQUENCE</scope>
    <source>
        <strain evidence="7">CBS 627.86</strain>
    </source>
</reference>
<dbReference type="GO" id="GO:0008483">
    <property type="term" value="F:transaminase activity"/>
    <property type="evidence" value="ECO:0007669"/>
    <property type="project" value="UniProtKB-KW"/>
</dbReference>
<proteinExistence type="inferred from homology"/>
<protein>
    <submittedName>
        <fullName evidence="7">Pyridoxal phosphate-dependent transferase</fullName>
    </submittedName>
</protein>
<comment type="similarity">
    <text evidence="2">Belongs to the class-I pyridoxal-phosphate-dependent aminotransferase family.</text>
</comment>
<evidence type="ECO:0000256" key="2">
    <source>
        <dbReference type="ARBA" id="ARBA00007441"/>
    </source>
</evidence>
<keyword evidence="8" id="KW-1185">Reference proteome</keyword>
<comment type="cofactor">
    <cofactor evidence="1">
        <name>pyridoxal 5'-phosphate</name>
        <dbReference type="ChEBI" id="CHEBI:597326"/>
    </cofactor>
</comment>
<dbReference type="InterPro" id="IPR004839">
    <property type="entry name" value="Aminotransferase_I/II_large"/>
</dbReference>
<dbReference type="InterPro" id="IPR015421">
    <property type="entry name" value="PyrdxlP-dep_Trfase_major"/>
</dbReference>
<dbReference type="SUPFAM" id="SSF53383">
    <property type="entry name" value="PLP-dependent transferases"/>
    <property type="match status" value="1"/>
</dbReference>
<dbReference type="Pfam" id="PF00155">
    <property type="entry name" value="Aminotran_1_2"/>
    <property type="match status" value="1"/>
</dbReference>
<dbReference type="CDD" id="cd00609">
    <property type="entry name" value="AAT_like"/>
    <property type="match status" value="1"/>
</dbReference>
<accession>A0A6A5Z162</accession>
<dbReference type="OrthoDB" id="7042322at2759"/>
<organism evidence="7 8">
    <name type="scientific">Lophiotrema nucula</name>
    <dbReference type="NCBI Taxonomy" id="690887"/>
    <lineage>
        <taxon>Eukaryota</taxon>
        <taxon>Fungi</taxon>
        <taxon>Dikarya</taxon>
        <taxon>Ascomycota</taxon>
        <taxon>Pezizomycotina</taxon>
        <taxon>Dothideomycetes</taxon>
        <taxon>Pleosporomycetidae</taxon>
        <taxon>Pleosporales</taxon>
        <taxon>Lophiotremataceae</taxon>
        <taxon>Lophiotrema</taxon>
    </lineage>
</organism>
<dbReference type="Gene3D" id="3.90.1150.10">
    <property type="entry name" value="Aspartate Aminotransferase, domain 1"/>
    <property type="match status" value="1"/>
</dbReference>
<gene>
    <name evidence="7" type="ORF">BDV96DRAFT_156933</name>
</gene>
<dbReference type="InterPro" id="IPR015422">
    <property type="entry name" value="PyrdxlP-dep_Trfase_small"/>
</dbReference>
<evidence type="ECO:0000256" key="3">
    <source>
        <dbReference type="ARBA" id="ARBA00022576"/>
    </source>
</evidence>
<evidence type="ECO:0000259" key="6">
    <source>
        <dbReference type="Pfam" id="PF00155"/>
    </source>
</evidence>
<dbReference type="PRINTS" id="PR00753">
    <property type="entry name" value="ACCSYNTHASE"/>
</dbReference>
<dbReference type="Gene3D" id="3.40.640.10">
    <property type="entry name" value="Type I PLP-dependent aspartate aminotransferase-like (Major domain)"/>
    <property type="match status" value="1"/>
</dbReference>
<keyword evidence="3" id="KW-0032">Aminotransferase</keyword>
<dbReference type="PROSITE" id="PS00105">
    <property type="entry name" value="AA_TRANSFER_CLASS_1"/>
    <property type="match status" value="1"/>
</dbReference>
<keyword evidence="5" id="KW-0663">Pyridoxal phosphate</keyword>
<name>A0A6A5Z162_9PLEO</name>
<evidence type="ECO:0000256" key="4">
    <source>
        <dbReference type="ARBA" id="ARBA00022679"/>
    </source>
</evidence>
<evidence type="ECO:0000256" key="5">
    <source>
        <dbReference type="ARBA" id="ARBA00022898"/>
    </source>
</evidence>
<sequence>MDSGLSTRITRVLEEASSKTDAPAIPKGYDPTTAIDLSSAQNEAIYKELSEFFKTTIESKLQGKVFAIGNFTEALRAALTSFFNTYFSPIHPVRPEHIVPTAGCRGALEGLLHAVCEDGDSVLVPGPYWFGCESLLKSRSNVNIIVAHPPSYVNHDNYLLPSLQAAYDFSAEKARIKAVVLTNPQNPLSRCYPKQALVECMEFCQEHGLHLIIDEIFGLTNLKGTKDAPPFVSALSLTEPLVASGAVKVDPSRVHVVWSVSKLFGLSGTRIGCLISQQNPQLCKAVSLLTTGHVNSISALYISSLLTWSQLPTLLALNSERLTDSYLLLVDALRQWDVKFVEPTHGILLFAKLAKNARTAEEEQDFFDRLAVHGVRVGPGRLYNGVELDYGWARIQFSVSLNTMRMAIAQISTFLAKQG</sequence>
<dbReference type="GO" id="GO:0006520">
    <property type="term" value="P:amino acid metabolic process"/>
    <property type="evidence" value="ECO:0007669"/>
    <property type="project" value="TreeGrafter"/>
</dbReference>